<dbReference type="Proteomes" id="UP000236497">
    <property type="component" value="Unassembled WGS sequence"/>
</dbReference>
<organism evidence="1 2">
    <name type="scientific">Herbinix hemicellulosilytica</name>
    <dbReference type="NCBI Taxonomy" id="1564487"/>
    <lineage>
        <taxon>Bacteria</taxon>
        <taxon>Bacillati</taxon>
        <taxon>Bacillota</taxon>
        <taxon>Clostridia</taxon>
        <taxon>Lachnospirales</taxon>
        <taxon>Lachnospiraceae</taxon>
        <taxon>Herbinix</taxon>
    </lineage>
</organism>
<gene>
    <name evidence="1" type="ORF">HHT355_2489</name>
</gene>
<name>A0A0H5SJJ8_HERHM</name>
<dbReference type="AlphaFoldDB" id="A0A0H5SJJ8"/>
<dbReference type="EMBL" id="CVTD020000027">
    <property type="protein sequence ID" value="CRZ35674.1"/>
    <property type="molecule type" value="Genomic_DNA"/>
</dbReference>
<proteinExistence type="predicted"/>
<evidence type="ECO:0000313" key="1">
    <source>
        <dbReference type="EMBL" id="CRZ35674.1"/>
    </source>
</evidence>
<keyword evidence="2" id="KW-1185">Reference proteome</keyword>
<accession>A0A0H5SJJ8</accession>
<sequence>MKKNWKYKIAKITGSNYKLNKKVMKLKRSWDEVEEILNKATKTKKKTYK</sequence>
<reference evidence="1 2" key="1">
    <citation type="submission" date="2015-06" db="EMBL/GenBank/DDBJ databases">
        <authorList>
            <person name="Wibberg Daniel"/>
        </authorList>
    </citation>
    <scope>NUCLEOTIDE SEQUENCE [LARGE SCALE GENOMIC DNA]</scope>
    <source>
        <strain evidence="1 2">T3/55T</strain>
    </source>
</reference>
<evidence type="ECO:0000313" key="2">
    <source>
        <dbReference type="Proteomes" id="UP000236497"/>
    </source>
</evidence>
<protein>
    <submittedName>
        <fullName evidence="1">Uncharacterized protein</fullName>
    </submittedName>
</protein>
<dbReference type="RefSeq" id="WP_158245965.1">
    <property type="nucleotide sequence ID" value="NZ_CVTD020000027.1"/>
</dbReference>